<gene>
    <name evidence="1" type="ORF">RF11_12996</name>
</gene>
<keyword evidence="2" id="KW-1185">Reference proteome</keyword>
<dbReference type="Proteomes" id="UP000031668">
    <property type="component" value="Unassembled WGS sequence"/>
</dbReference>
<evidence type="ECO:0000313" key="1">
    <source>
        <dbReference type="EMBL" id="KII74854.1"/>
    </source>
</evidence>
<accession>A0A0C2JAI2</accession>
<reference evidence="1 2" key="1">
    <citation type="journal article" date="2014" name="Genome Biol. Evol.">
        <title>The genome of the myxosporean Thelohanellus kitauei shows adaptations to nutrient acquisition within its fish host.</title>
        <authorList>
            <person name="Yang Y."/>
            <person name="Xiong J."/>
            <person name="Zhou Z."/>
            <person name="Huo F."/>
            <person name="Miao W."/>
            <person name="Ran C."/>
            <person name="Liu Y."/>
            <person name="Zhang J."/>
            <person name="Feng J."/>
            <person name="Wang M."/>
            <person name="Wang M."/>
            <person name="Wang L."/>
            <person name="Yao B."/>
        </authorList>
    </citation>
    <scope>NUCLEOTIDE SEQUENCE [LARGE SCALE GENOMIC DNA]</scope>
    <source>
        <strain evidence="1">Wuqing</strain>
    </source>
</reference>
<sequence length="133" mass="15441">MNLLNKQNVPENFTNFHMLYIRESIIICGVWGCEPITNYNVLFSYNTKSGVCKRYQPPIDITKPYLSTITCDDGNTIYICTIKNVDNSIGNHQICSLISFDVNYVIWEILYSHVEVNADNQPVLMDIRFFLFQ</sequence>
<proteinExistence type="predicted"/>
<comment type="caution">
    <text evidence="1">The sequence shown here is derived from an EMBL/GenBank/DDBJ whole genome shotgun (WGS) entry which is preliminary data.</text>
</comment>
<evidence type="ECO:0000313" key="2">
    <source>
        <dbReference type="Proteomes" id="UP000031668"/>
    </source>
</evidence>
<protein>
    <recommendedName>
        <fullName evidence="3">Fibronectin type-III domain-containing protein</fullName>
    </recommendedName>
</protein>
<organism evidence="1 2">
    <name type="scientific">Thelohanellus kitauei</name>
    <name type="common">Myxosporean</name>
    <dbReference type="NCBI Taxonomy" id="669202"/>
    <lineage>
        <taxon>Eukaryota</taxon>
        <taxon>Metazoa</taxon>
        <taxon>Cnidaria</taxon>
        <taxon>Myxozoa</taxon>
        <taxon>Myxosporea</taxon>
        <taxon>Bivalvulida</taxon>
        <taxon>Platysporina</taxon>
        <taxon>Myxobolidae</taxon>
        <taxon>Thelohanellus</taxon>
    </lineage>
</organism>
<dbReference type="AlphaFoldDB" id="A0A0C2JAI2"/>
<name>A0A0C2JAI2_THEKT</name>
<dbReference type="OrthoDB" id="432528at2759"/>
<dbReference type="EMBL" id="JWZT01000219">
    <property type="protein sequence ID" value="KII74854.1"/>
    <property type="molecule type" value="Genomic_DNA"/>
</dbReference>
<evidence type="ECO:0008006" key="3">
    <source>
        <dbReference type="Google" id="ProtNLM"/>
    </source>
</evidence>